<dbReference type="Pfam" id="PF01548">
    <property type="entry name" value="DEDD_Tnp_IS110"/>
    <property type="match status" value="1"/>
</dbReference>
<accession>A0A7W3YKN9</accession>
<dbReference type="PANTHER" id="PTHR33055">
    <property type="entry name" value="TRANSPOSASE FOR INSERTION SEQUENCE ELEMENT IS1111A"/>
    <property type="match status" value="1"/>
</dbReference>
<evidence type="ECO:0000313" key="12">
    <source>
        <dbReference type="EMBL" id="MCD7131261.1"/>
    </source>
</evidence>
<comment type="caution">
    <text evidence="3">The sequence shown here is derived from an EMBL/GenBank/DDBJ whole genome shotgun (WGS) entry which is preliminary data.</text>
</comment>
<dbReference type="EMBL" id="JAJPDE010000062">
    <property type="protein sequence ID" value="MCD7130499.1"/>
    <property type="molecule type" value="Genomic_DNA"/>
</dbReference>
<dbReference type="NCBIfam" id="NF033542">
    <property type="entry name" value="transpos_IS110"/>
    <property type="match status" value="1"/>
</dbReference>
<evidence type="ECO:0000313" key="4">
    <source>
        <dbReference type="EMBL" id="MCD7130419.1"/>
    </source>
</evidence>
<dbReference type="AlphaFoldDB" id="A0A7W3YKN9"/>
<evidence type="ECO:0000313" key="9">
    <source>
        <dbReference type="EMBL" id="MCD7130632.1"/>
    </source>
</evidence>
<dbReference type="GO" id="GO:0004803">
    <property type="term" value="F:transposase activity"/>
    <property type="evidence" value="ECO:0007669"/>
    <property type="project" value="InterPro"/>
</dbReference>
<evidence type="ECO:0000313" key="14">
    <source>
        <dbReference type="Proteomes" id="UP001199710"/>
    </source>
</evidence>
<dbReference type="InterPro" id="IPR003346">
    <property type="entry name" value="Transposase_20"/>
</dbReference>
<dbReference type="EMBL" id="JAJPDE010000061">
    <property type="protein sequence ID" value="MCD7130447.1"/>
    <property type="molecule type" value="Genomic_DNA"/>
</dbReference>
<dbReference type="InterPro" id="IPR002525">
    <property type="entry name" value="Transp_IS110-like_N"/>
</dbReference>
<protein>
    <submittedName>
        <fullName evidence="3">IS110 family transposase</fullName>
    </submittedName>
</protein>
<sequence>MRTVFGIDVSKHIINLAIVVNKVKVDECKLTLDRPGLDNLLKLLKVFHQPEVVFEATGIYSRTLQHFLDCNEFNYTMLNPLTAKKQLDSLRPYKTDRADALNLAQTSFIIHRSLSYKQAPVYEQLHDLSRFYQEVSRDVVNHKNRLHRALQLTFPQLESLFSNTNNELYWAIVMRFSCPSQVLKTSFTDLRSLIQDSTNKVISTNRATCITKKLISLAKEAYPVVNDNSYVYEQIQYLTKRIVEEVHEKDKIISEMQHEAENLPEYDLLLSIPGFGVRTVTSLIGELGDIRRFHSSNALNAYIGIDLRHYESGNFVATDHISKRGDAVARKILFRSIQNIAVASHFHPNHINDFYQKRKRQSSQPGTKKIAIAAIHRLLRTIYHLVKYNQSYNYQIAKA</sequence>
<dbReference type="EMBL" id="JAJPDE010000064">
    <property type="protein sequence ID" value="MCD7130661.1"/>
    <property type="molecule type" value="Genomic_DNA"/>
</dbReference>
<dbReference type="EMBL" id="JAJPDE010000057">
    <property type="protein sequence ID" value="MCD7130419.1"/>
    <property type="molecule type" value="Genomic_DNA"/>
</dbReference>
<dbReference type="EMBL" id="JACIVE010000050">
    <property type="protein sequence ID" value="MBB1095459.1"/>
    <property type="molecule type" value="Genomic_DNA"/>
</dbReference>
<dbReference type="GO" id="GO:0006313">
    <property type="term" value="P:DNA transposition"/>
    <property type="evidence" value="ECO:0007669"/>
    <property type="project" value="InterPro"/>
</dbReference>
<dbReference type="EMBL" id="JAJPDE010000074">
    <property type="protein sequence ID" value="MCD7131261.1"/>
    <property type="molecule type" value="Genomic_DNA"/>
</dbReference>
<feature type="domain" description="Transposase IS116/IS110/IS902 C-terminal" evidence="2">
    <location>
        <begin position="267"/>
        <end position="355"/>
    </location>
</feature>
<reference evidence="4 14" key="2">
    <citation type="submission" date="2021-12" db="EMBL/GenBank/DDBJ databases">
        <title>A phylogenomic analysis of Limosilactobacillus reuteri reveals ancient and stable evolutionary relationships with rodents and birds and zoonotic transmission to humans.</title>
        <authorList>
            <person name="Li F."/>
            <person name="Li X."/>
            <person name="Cheng C."/>
            <person name="Tollenaar S."/>
            <person name="Zhang J.S."/>
            <person name="Simpson D."/>
            <person name="Tasseva G."/>
            <person name="Perez-Munoz M.E."/>
            <person name="Frese S."/>
            <person name="Gaenzle M.G."/>
            <person name="Walter J."/>
            <person name="Zheng J."/>
        </authorList>
    </citation>
    <scope>NUCLEOTIDE SEQUENCE [LARGE SCALE GENOMIC DNA]</scope>
    <source>
        <strain evidence="4 14">BG-MG3-B</strain>
    </source>
</reference>
<evidence type="ECO:0000313" key="6">
    <source>
        <dbReference type="EMBL" id="MCD7130446.1"/>
    </source>
</evidence>
<name>A0A7W3YKN9_9LACO</name>
<dbReference type="EMBL" id="JAJPDE010000060">
    <property type="protein sequence ID" value="MCD7130446.1"/>
    <property type="molecule type" value="Genomic_DNA"/>
</dbReference>
<evidence type="ECO:0000259" key="1">
    <source>
        <dbReference type="Pfam" id="PF01548"/>
    </source>
</evidence>
<reference evidence="3 13" key="1">
    <citation type="submission" date="2020-07" db="EMBL/GenBank/DDBJ databases">
        <title>Description of Limosilactobacillus balticus sp. nov., Limosilactobacillus agrestis sp. nov., Limosilactobacillus albertensis sp. nov., Limosilactobacillus rudii sp. nov., Limosilactobacillus fastidiosus sp. nov., five novel Limosilactobacillus species isolated from the vertebrate gastrointestinal tract, and proposal of 6 subspecies of Limosilactobacillus reuteri adapted to the gastrointestinal tract of specific vertebrate hosts.</title>
        <authorList>
            <person name="Li F."/>
            <person name="Cheng C."/>
            <person name="Zheng J."/>
            <person name="Quevedo R.M."/>
            <person name="Li J."/>
            <person name="Roos S."/>
            <person name="Gaenzle M.G."/>
            <person name="Walter J."/>
        </authorList>
    </citation>
    <scope>NUCLEOTIDE SEQUENCE [LARGE SCALE GENOMIC DNA]</scope>
    <source>
        <strain evidence="3 13">BG-MG3-A</strain>
    </source>
</reference>
<evidence type="ECO:0000313" key="8">
    <source>
        <dbReference type="EMBL" id="MCD7130499.1"/>
    </source>
</evidence>
<dbReference type="InterPro" id="IPR047650">
    <property type="entry name" value="Transpos_IS110"/>
</dbReference>
<dbReference type="PANTHER" id="PTHR33055:SF17">
    <property type="entry name" value="THIRD ORF IN TRANSPOSON ISC1491"/>
    <property type="match status" value="1"/>
</dbReference>
<dbReference type="Pfam" id="PF02371">
    <property type="entry name" value="Transposase_20"/>
    <property type="match status" value="1"/>
</dbReference>
<evidence type="ECO:0000313" key="11">
    <source>
        <dbReference type="EMBL" id="MCD7130736.1"/>
    </source>
</evidence>
<dbReference type="Proteomes" id="UP000534578">
    <property type="component" value="Unassembled WGS sequence"/>
</dbReference>
<evidence type="ECO:0000259" key="2">
    <source>
        <dbReference type="Pfam" id="PF02371"/>
    </source>
</evidence>
<dbReference type="EMBL" id="JAJPDE010000063">
    <property type="protein sequence ID" value="MCD7130632.1"/>
    <property type="molecule type" value="Genomic_DNA"/>
</dbReference>
<gene>
    <name evidence="3" type="ORF">H5R92_04580</name>
    <name evidence="4" type="ORF">LTY36_04350</name>
    <name evidence="5" type="ORF">LTY36_04465</name>
    <name evidence="6" type="ORF">LTY36_04485</name>
    <name evidence="7" type="ORF">LTY36_04490</name>
    <name evidence="8" type="ORF">LTY36_04750</name>
    <name evidence="9" type="ORF">LTY36_05480</name>
    <name evidence="10" type="ORF">LTY36_05635</name>
    <name evidence="11" type="ORF">LTY36_06015</name>
    <name evidence="12" type="ORF">LTY36_08720</name>
</gene>
<dbReference type="RefSeq" id="WP_182578375.1">
    <property type="nucleotide sequence ID" value="NZ_JACIVE010000050.1"/>
</dbReference>
<feature type="domain" description="Transposase IS110-like N-terminal" evidence="1">
    <location>
        <begin position="6"/>
        <end position="155"/>
    </location>
</feature>
<keyword evidence="14" id="KW-1185">Reference proteome</keyword>
<dbReference type="EMBL" id="JAJPDE010000060">
    <property type="protein sequence ID" value="MCD7130442.1"/>
    <property type="molecule type" value="Genomic_DNA"/>
</dbReference>
<evidence type="ECO:0000313" key="5">
    <source>
        <dbReference type="EMBL" id="MCD7130442.1"/>
    </source>
</evidence>
<proteinExistence type="predicted"/>
<evidence type="ECO:0000313" key="10">
    <source>
        <dbReference type="EMBL" id="MCD7130661.1"/>
    </source>
</evidence>
<evidence type="ECO:0000313" key="3">
    <source>
        <dbReference type="EMBL" id="MBB1095459.1"/>
    </source>
</evidence>
<organism evidence="3 13">
    <name type="scientific">Limosilactobacillus agrestis</name>
    <dbReference type="NCBI Taxonomy" id="2759748"/>
    <lineage>
        <taxon>Bacteria</taxon>
        <taxon>Bacillati</taxon>
        <taxon>Bacillota</taxon>
        <taxon>Bacilli</taxon>
        <taxon>Lactobacillales</taxon>
        <taxon>Lactobacillaceae</taxon>
        <taxon>Limosilactobacillus</taxon>
    </lineage>
</organism>
<evidence type="ECO:0000313" key="7">
    <source>
        <dbReference type="EMBL" id="MCD7130447.1"/>
    </source>
</evidence>
<dbReference type="GO" id="GO:0003677">
    <property type="term" value="F:DNA binding"/>
    <property type="evidence" value="ECO:0007669"/>
    <property type="project" value="InterPro"/>
</dbReference>
<dbReference type="EMBL" id="JAJPDE010000065">
    <property type="protein sequence ID" value="MCD7130736.1"/>
    <property type="molecule type" value="Genomic_DNA"/>
</dbReference>
<evidence type="ECO:0000313" key="13">
    <source>
        <dbReference type="Proteomes" id="UP000534578"/>
    </source>
</evidence>
<dbReference type="Proteomes" id="UP001199710">
    <property type="component" value="Unassembled WGS sequence"/>
</dbReference>